<keyword evidence="5" id="KW-1185">Reference proteome</keyword>
<dbReference type="RefSeq" id="WP_173158005.1">
    <property type="nucleotide sequence ID" value="NZ_BAAALX010000032.1"/>
</dbReference>
<dbReference type="InterPro" id="IPR036397">
    <property type="entry name" value="RNaseH_sf"/>
</dbReference>
<reference evidence="4 5" key="1">
    <citation type="journal article" date="2019" name="Int. J. Syst. Evol. Microbiol.">
        <title>The Global Catalogue of Microorganisms (GCM) 10K type strain sequencing project: providing services to taxonomists for standard genome sequencing and annotation.</title>
        <authorList>
            <consortium name="The Broad Institute Genomics Platform"/>
            <consortium name="The Broad Institute Genome Sequencing Center for Infectious Disease"/>
            <person name="Wu L."/>
            <person name="Ma J."/>
        </authorList>
    </citation>
    <scope>NUCLEOTIDE SEQUENCE [LARGE SCALE GENOMIC DNA]</scope>
    <source>
        <strain evidence="4 5">JCM 13318</strain>
    </source>
</reference>
<gene>
    <name evidence="4" type="primary">istA_2</name>
    <name evidence="4" type="ORF">GCM10009690_32610</name>
</gene>
<dbReference type="PANTHER" id="PTHR35004:SF8">
    <property type="entry name" value="TRANSPOSASE RV3428C-RELATED"/>
    <property type="match status" value="1"/>
</dbReference>
<evidence type="ECO:0000259" key="3">
    <source>
        <dbReference type="PROSITE" id="PS50994"/>
    </source>
</evidence>
<dbReference type="SUPFAM" id="SSF53098">
    <property type="entry name" value="Ribonuclease H-like"/>
    <property type="match status" value="1"/>
</dbReference>
<dbReference type="InterPro" id="IPR054353">
    <property type="entry name" value="IstA-like_C"/>
</dbReference>
<dbReference type="Pfam" id="PF00665">
    <property type="entry name" value="rve"/>
    <property type="match status" value="1"/>
</dbReference>
<evidence type="ECO:0000313" key="5">
    <source>
        <dbReference type="Proteomes" id="UP001500177"/>
    </source>
</evidence>
<dbReference type="PANTHER" id="PTHR35004">
    <property type="entry name" value="TRANSPOSASE RV3428C-RELATED"/>
    <property type="match status" value="1"/>
</dbReference>
<dbReference type="PROSITE" id="PS50994">
    <property type="entry name" value="INTEGRASE"/>
    <property type="match status" value="1"/>
</dbReference>
<feature type="domain" description="Integrase catalytic" evidence="3">
    <location>
        <begin position="134"/>
        <end position="316"/>
    </location>
</feature>
<sequence length="540" mass="60562">MADYRLILSLIVQGYSYRQIEAMAQCSHRAIAKAHTIVKNQSLTTREQVDALTIDDLDRFFTDGRKNTDEDFVPINIDAVINARIGRKKPPLKVLWARYLNTPAPTPTARHYRYERFCQIIAEHVRTHDLTSPITHIPGHTMQVDWAGTPMWITDPITRAATKVSIFVATLPYSGMIFAYGCLDEKLSAWCDAHRRAFEYFGGVAQVIIPDNASTASNQISKYDKTRDVNASYAGFLEHYNTAAVPTRAYKPKEKANVESGVKIVTNWVIHYLADRHFADIDDLNAAVADRVEWINDRTPFRSQPRSRRDWFTDDEANDLLSLPDQPWQDVTWKKAKVSRDWHIQIETIKYSVPAAFVGTTVDVRIIGTRLDILAAGDIIASHRVATKKHSYVTDADHAPASQGQTAGLWTRGYFLRQAAKTGPNTVEALTRLLDAKKIEAQGFRACMNILSLGKGDNRPLLEQACQTLCADERRPISYTAVKHQLTAVRAQAKQRPAVTPPPSPAPVPAMSRDTSRAHLTGVDQFRLTALTNDEKGSDQ</sequence>
<evidence type="ECO:0000313" key="4">
    <source>
        <dbReference type="EMBL" id="GAA1526969.1"/>
    </source>
</evidence>
<protein>
    <submittedName>
        <fullName evidence="4">IS21 family transposase</fullName>
    </submittedName>
</protein>
<feature type="region of interest" description="Disordered" evidence="2">
    <location>
        <begin position="493"/>
        <end position="523"/>
    </location>
</feature>
<feature type="compositionally biased region" description="Pro residues" evidence="2">
    <location>
        <begin position="499"/>
        <end position="508"/>
    </location>
</feature>
<dbReference type="InterPro" id="IPR001584">
    <property type="entry name" value="Integrase_cat-core"/>
</dbReference>
<comment type="similarity">
    <text evidence="1">Belongs to the transposase IS21/IS408/IS1162 family.</text>
</comment>
<dbReference type="Gene3D" id="3.30.420.10">
    <property type="entry name" value="Ribonuclease H-like superfamily/Ribonuclease H"/>
    <property type="match status" value="1"/>
</dbReference>
<organism evidence="4 5">
    <name type="scientific">Brevibacterium permense</name>
    <dbReference type="NCBI Taxonomy" id="234834"/>
    <lineage>
        <taxon>Bacteria</taxon>
        <taxon>Bacillati</taxon>
        <taxon>Actinomycetota</taxon>
        <taxon>Actinomycetes</taxon>
        <taxon>Micrococcales</taxon>
        <taxon>Brevibacteriaceae</taxon>
        <taxon>Brevibacterium</taxon>
    </lineage>
</organism>
<name>A0ABN2AVG2_9MICO</name>
<comment type="caution">
    <text evidence="4">The sequence shown here is derived from an EMBL/GenBank/DDBJ whole genome shotgun (WGS) entry which is preliminary data.</text>
</comment>
<dbReference type="InterPro" id="IPR012337">
    <property type="entry name" value="RNaseH-like_sf"/>
</dbReference>
<accession>A0ABN2AVG2</accession>
<evidence type="ECO:0000256" key="2">
    <source>
        <dbReference type="SAM" id="MobiDB-lite"/>
    </source>
</evidence>
<dbReference type="EMBL" id="BAAALX010000032">
    <property type="protein sequence ID" value="GAA1526969.1"/>
    <property type="molecule type" value="Genomic_DNA"/>
</dbReference>
<proteinExistence type="inferred from homology"/>
<dbReference type="Pfam" id="PF22483">
    <property type="entry name" value="Mu-transpos_C_2"/>
    <property type="match status" value="1"/>
</dbReference>
<dbReference type="NCBIfam" id="NF033546">
    <property type="entry name" value="transpos_IS21"/>
    <property type="match status" value="1"/>
</dbReference>
<evidence type="ECO:0000256" key="1">
    <source>
        <dbReference type="ARBA" id="ARBA00009277"/>
    </source>
</evidence>
<dbReference type="Proteomes" id="UP001500177">
    <property type="component" value="Unassembled WGS sequence"/>
</dbReference>